<dbReference type="Gene3D" id="2.10.110.10">
    <property type="entry name" value="Cysteine Rich Protein"/>
    <property type="match status" value="1"/>
</dbReference>
<evidence type="ECO:0000313" key="8">
    <source>
        <dbReference type="EMBL" id="CAF0794942.1"/>
    </source>
</evidence>
<evidence type="ECO:0000256" key="2">
    <source>
        <dbReference type="ARBA" id="ARBA00022833"/>
    </source>
</evidence>
<dbReference type="PROSITE" id="PS50023">
    <property type="entry name" value="LIM_DOMAIN_2"/>
    <property type="match status" value="1"/>
</dbReference>
<evidence type="ECO:0000256" key="4">
    <source>
        <dbReference type="PROSITE-ProRule" id="PRU00125"/>
    </source>
</evidence>
<evidence type="ECO:0000259" key="5">
    <source>
        <dbReference type="PROSITE" id="PS50023"/>
    </source>
</evidence>
<evidence type="ECO:0000313" key="12">
    <source>
        <dbReference type="EMBL" id="CAF3600626.1"/>
    </source>
</evidence>
<evidence type="ECO:0000313" key="14">
    <source>
        <dbReference type="Proteomes" id="UP000663823"/>
    </source>
</evidence>
<evidence type="ECO:0000313" key="7">
    <source>
        <dbReference type="EMBL" id="CAF0794924.1"/>
    </source>
</evidence>
<dbReference type="SMART" id="SM00132">
    <property type="entry name" value="LIM"/>
    <property type="match status" value="1"/>
</dbReference>
<dbReference type="EMBL" id="CAJNOU010001208">
    <property type="protein sequence ID" value="CAF1169230.1"/>
    <property type="molecule type" value="Genomic_DNA"/>
</dbReference>
<dbReference type="Proteomes" id="UP000663882">
    <property type="component" value="Unassembled WGS sequence"/>
</dbReference>
<accession>A0A818G586</accession>
<evidence type="ECO:0000256" key="1">
    <source>
        <dbReference type="ARBA" id="ARBA00022723"/>
    </source>
</evidence>
<dbReference type="EMBL" id="CAJNOT010000040">
    <property type="protein sequence ID" value="CAF0794942.1"/>
    <property type="molecule type" value="Genomic_DNA"/>
</dbReference>
<keyword evidence="2 4" id="KW-0862">Zinc</keyword>
<dbReference type="InterPro" id="IPR001781">
    <property type="entry name" value="Znf_LIM"/>
</dbReference>
<keyword evidence="3 4" id="KW-0440">LIM domain</keyword>
<dbReference type="GO" id="GO:0046872">
    <property type="term" value="F:metal ion binding"/>
    <property type="evidence" value="ECO:0007669"/>
    <property type="project" value="UniProtKB-KW"/>
</dbReference>
<evidence type="ECO:0000313" key="13">
    <source>
        <dbReference type="EMBL" id="CAF3623230.1"/>
    </source>
</evidence>
<feature type="domain" description="LIM zinc-binding" evidence="5">
    <location>
        <begin position="1"/>
        <end position="62"/>
    </location>
</feature>
<dbReference type="EMBL" id="CAJOBE010000334">
    <property type="protein sequence ID" value="CAF3623230.1"/>
    <property type="molecule type" value="Genomic_DNA"/>
</dbReference>
<dbReference type="EMBL" id="CAJOAX010000026">
    <property type="protein sequence ID" value="CAF3484217.1"/>
    <property type="molecule type" value="Genomic_DNA"/>
</dbReference>
<evidence type="ECO:0000313" key="9">
    <source>
        <dbReference type="EMBL" id="CAF1169230.1"/>
    </source>
</evidence>
<proteinExistence type="predicted"/>
<gene>
    <name evidence="13" type="ORF">FNK824_LOCUS4523</name>
    <name evidence="11" type="ORF">JBS370_LOCUS3770</name>
    <name evidence="12" type="ORF">JBS370_LOCUS3771</name>
    <name evidence="10" type="ORF">OTI717_LOCUS717</name>
    <name evidence="6" type="ORF">RFH988_LOCUS3087</name>
    <name evidence="9" type="ORF">SEV965_LOCUS19417</name>
    <name evidence="7" type="ORF">ZHD862_LOCUS2101</name>
    <name evidence="8" type="ORF">ZHD862_LOCUS2102</name>
</gene>
<evidence type="ECO:0000313" key="6">
    <source>
        <dbReference type="EMBL" id="CAF0784456.1"/>
    </source>
</evidence>
<dbReference type="Proteomes" id="UP000663836">
    <property type="component" value="Unassembled WGS sequence"/>
</dbReference>
<evidence type="ECO:0000256" key="3">
    <source>
        <dbReference type="ARBA" id="ARBA00023038"/>
    </source>
</evidence>
<dbReference type="EMBL" id="CAJOBD010000165">
    <property type="protein sequence ID" value="CAF3600608.1"/>
    <property type="molecule type" value="Genomic_DNA"/>
</dbReference>
<organism evidence="10 14">
    <name type="scientific">Rotaria sordida</name>
    <dbReference type="NCBI Taxonomy" id="392033"/>
    <lineage>
        <taxon>Eukaryota</taxon>
        <taxon>Metazoa</taxon>
        <taxon>Spiralia</taxon>
        <taxon>Gnathifera</taxon>
        <taxon>Rotifera</taxon>
        <taxon>Eurotatoria</taxon>
        <taxon>Bdelloidea</taxon>
        <taxon>Philodinida</taxon>
        <taxon>Philodinidae</taxon>
        <taxon>Rotaria</taxon>
    </lineage>
</organism>
<protein>
    <recommendedName>
        <fullName evidence="5">LIM zinc-binding domain-containing protein</fullName>
    </recommendedName>
</protein>
<dbReference type="PROSITE" id="PS00478">
    <property type="entry name" value="LIM_DOMAIN_1"/>
    <property type="match status" value="1"/>
</dbReference>
<dbReference type="EMBL" id="CAJNOT010000040">
    <property type="protein sequence ID" value="CAF0794924.1"/>
    <property type="molecule type" value="Genomic_DNA"/>
</dbReference>
<dbReference type="AlphaFoldDB" id="A0A818G586"/>
<comment type="caution">
    <text evidence="10">The sequence shown here is derived from an EMBL/GenBank/DDBJ whole genome shotgun (WGS) entry which is preliminary data.</text>
</comment>
<sequence>MICPKCGRFLLAREGILQAGRKYHRHCWTCAQCSSPLTSWVRQQPITNEYLCNTCHIKKHGLREGMIFVNWNKQQQQQQTKSIMSLNIPPPILADDILLI</sequence>
<name>A0A818G586_9BILA</name>
<dbReference type="EMBL" id="CAJNOO010000071">
    <property type="protein sequence ID" value="CAF0784456.1"/>
    <property type="molecule type" value="Genomic_DNA"/>
</dbReference>
<evidence type="ECO:0000313" key="11">
    <source>
        <dbReference type="EMBL" id="CAF3600608.1"/>
    </source>
</evidence>
<dbReference type="Pfam" id="PF00412">
    <property type="entry name" value="LIM"/>
    <property type="match status" value="1"/>
</dbReference>
<dbReference type="Proteomes" id="UP000663874">
    <property type="component" value="Unassembled WGS sequence"/>
</dbReference>
<dbReference type="OrthoDB" id="1112565at2759"/>
<evidence type="ECO:0000313" key="10">
    <source>
        <dbReference type="EMBL" id="CAF3484217.1"/>
    </source>
</evidence>
<dbReference type="Proteomes" id="UP000663889">
    <property type="component" value="Unassembled WGS sequence"/>
</dbReference>
<dbReference type="Proteomes" id="UP000663864">
    <property type="component" value="Unassembled WGS sequence"/>
</dbReference>
<reference evidence="10" key="1">
    <citation type="submission" date="2021-02" db="EMBL/GenBank/DDBJ databases">
        <authorList>
            <person name="Nowell W R."/>
        </authorList>
    </citation>
    <scope>NUCLEOTIDE SEQUENCE</scope>
</reference>
<dbReference type="EMBL" id="CAJOBD010000165">
    <property type="protein sequence ID" value="CAF3600626.1"/>
    <property type="molecule type" value="Genomic_DNA"/>
</dbReference>
<keyword evidence="1 4" id="KW-0479">Metal-binding</keyword>
<dbReference type="Proteomes" id="UP000663823">
    <property type="component" value="Unassembled WGS sequence"/>
</dbReference>